<evidence type="ECO:0000313" key="3">
    <source>
        <dbReference type="EnsemblMetazoa" id="XP_011409325.1"/>
    </source>
</evidence>
<dbReference type="KEGG" id="aqu:105316206"/>
<dbReference type="PANTHER" id="PTHR16027">
    <property type="entry name" value="DILUTE DOMAIN-CONTAINING PROTEIN YPR089W"/>
    <property type="match status" value="1"/>
</dbReference>
<accession>A0AAN0IU48</accession>
<evidence type="ECO:0000259" key="2">
    <source>
        <dbReference type="PROSITE" id="PS51126"/>
    </source>
</evidence>
<dbReference type="GO" id="GO:0051020">
    <property type="term" value="F:GTPase binding"/>
    <property type="evidence" value="ECO:0007669"/>
    <property type="project" value="TreeGrafter"/>
</dbReference>
<feature type="region of interest" description="Disordered" evidence="1">
    <location>
        <begin position="154"/>
        <end position="186"/>
    </location>
</feature>
<dbReference type="Pfam" id="PF01843">
    <property type="entry name" value="DIL"/>
    <property type="match status" value="1"/>
</dbReference>
<evidence type="ECO:0000256" key="1">
    <source>
        <dbReference type="SAM" id="MobiDB-lite"/>
    </source>
</evidence>
<dbReference type="InterPro" id="IPR052072">
    <property type="entry name" value="Vascular_dev_regulator"/>
</dbReference>
<reference evidence="3" key="2">
    <citation type="submission" date="2024-06" db="UniProtKB">
        <authorList>
            <consortium name="EnsemblMetazoa"/>
        </authorList>
    </citation>
    <scope>IDENTIFICATION</scope>
</reference>
<feature type="compositionally biased region" description="Polar residues" evidence="1">
    <location>
        <begin position="159"/>
        <end position="170"/>
    </location>
</feature>
<dbReference type="InterPro" id="IPR002710">
    <property type="entry name" value="Dilute_dom"/>
</dbReference>
<dbReference type="PROSITE" id="PS51126">
    <property type="entry name" value="DILUTE"/>
    <property type="match status" value="1"/>
</dbReference>
<sequence>MGLFKYSRGTKLRMSLDRFEGWAGIVGFRDIVFQFLGTFSSAIDLIAISPHELIKFSWDTLRQEFPCLHPVQLNHILTHYILPKGLEGNNILWAPSEEDSRQIENKEMLHESFESHPDFYLPITGYSLDLNCQLQEDHLLQDFAMSLQEKLIKRKRTSSVDSPARHSQSPLAKRKTSKPSLDVSDI</sequence>
<organism evidence="3 4">
    <name type="scientific">Amphimedon queenslandica</name>
    <name type="common">Sponge</name>
    <dbReference type="NCBI Taxonomy" id="400682"/>
    <lineage>
        <taxon>Eukaryota</taxon>
        <taxon>Metazoa</taxon>
        <taxon>Porifera</taxon>
        <taxon>Demospongiae</taxon>
        <taxon>Heteroscleromorpha</taxon>
        <taxon>Haplosclerida</taxon>
        <taxon>Niphatidae</taxon>
        <taxon>Amphimedon</taxon>
    </lineage>
</organism>
<reference evidence="4" key="1">
    <citation type="journal article" date="2010" name="Nature">
        <title>The Amphimedon queenslandica genome and the evolution of animal complexity.</title>
        <authorList>
            <person name="Srivastava M."/>
            <person name="Simakov O."/>
            <person name="Chapman J."/>
            <person name="Fahey B."/>
            <person name="Gauthier M.E."/>
            <person name="Mitros T."/>
            <person name="Richards G.S."/>
            <person name="Conaco C."/>
            <person name="Dacre M."/>
            <person name="Hellsten U."/>
            <person name="Larroux C."/>
            <person name="Putnam N.H."/>
            <person name="Stanke M."/>
            <person name="Adamska M."/>
            <person name="Darling A."/>
            <person name="Degnan S.M."/>
            <person name="Oakley T.H."/>
            <person name="Plachetzki D.C."/>
            <person name="Zhai Y."/>
            <person name="Adamski M."/>
            <person name="Calcino A."/>
            <person name="Cummins S.F."/>
            <person name="Goodstein D.M."/>
            <person name="Harris C."/>
            <person name="Jackson D.J."/>
            <person name="Leys S.P."/>
            <person name="Shu S."/>
            <person name="Woodcroft B.J."/>
            <person name="Vervoort M."/>
            <person name="Kosik K.S."/>
            <person name="Manning G."/>
            <person name="Degnan B.M."/>
            <person name="Rokhsar D.S."/>
        </authorList>
    </citation>
    <scope>NUCLEOTIDE SEQUENCE [LARGE SCALE GENOMIC DNA]</scope>
</reference>
<evidence type="ECO:0000313" key="4">
    <source>
        <dbReference type="Proteomes" id="UP000007879"/>
    </source>
</evidence>
<dbReference type="Proteomes" id="UP000007879">
    <property type="component" value="Unassembled WGS sequence"/>
</dbReference>
<dbReference type="RefSeq" id="XP_011409325.1">
    <property type="nucleotide sequence ID" value="XM_011411023.1"/>
</dbReference>
<dbReference type="PANTHER" id="PTHR16027:SF9">
    <property type="entry name" value="RAS-ASSOCIATING AND DILUTE DOMAIN-CONTAINING PROTEIN"/>
    <property type="match status" value="1"/>
</dbReference>
<name>A0AAN0IU48_AMPQE</name>
<protein>
    <recommendedName>
        <fullName evidence="2">Dilute domain-containing protein</fullName>
    </recommendedName>
</protein>
<dbReference type="GeneID" id="105316206"/>
<proteinExistence type="predicted"/>
<keyword evidence="4" id="KW-1185">Reference proteome</keyword>
<dbReference type="AlphaFoldDB" id="A0AAN0IU48"/>
<dbReference type="EnsemblMetazoa" id="XM_011411023.1">
    <property type="protein sequence ID" value="XP_011409325.1"/>
    <property type="gene ID" value="LOC105316206"/>
</dbReference>
<feature type="domain" description="Dilute" evidence="2">
    <location>
        <begin position="1"/>
        <end position="115"/>
    </location>
</feature>